<dbReference type="InterPro" id="IPR002842">
    <property type="entry name" value="ATPase_V1_Esu"/>
</dbReference>
<dbReference type="Pfam" id="PF01991">
    <property type="entry name" value="vATP-synt_E"/>
    <property type="match status" value="1"/>
</dbReference>
<comment type="caution">
    <text evidence="5">The sequence shown here is derived from an EMBL/GenBank/DDBJ whole genome shotgun (WGS) entry which is preliminary data.</text>
</comment>
<dbReference type="InterPro" id="IPR038495">
    <property type="entry name" value="ATPase_E_C"/>
</dbReference>
<keyword evidence="3" id="KW-0406">Ion transport</keyword>
<evidence type="ECO:0000256" key="3">
    <source>
        <dbReference type="ARBA" id="ARBA00023065"/>
    </source>
</evidence>
<feature type="region of interest" description="Disordered" evidence="4">
    <location>
        <begin position="153"/>
        <end position="191"/>
    </location>
</feature>
<accession>A0ABP1GEC0</accession>
<evidence type="ECO:0000256" key="1">
    <source>
        <dbReference type="ARBA" id="ARBA00005901"/>
    </source>
</evidence>
<dbReference type="EMBL" id="CAXHTA020000019">
    <property type="protein sequence ID" value="CAL5228593.1"/>
    <property type="molecule type" value="Genomic_DNA"/>
</dbReference>
<organism evidence="5 6">
    <name type="scientific">Coccomyxa viridis</name>
    <dbReference type="NCBI Taxonomy" id="1274662"/>
    <lineage>
        <taxon>Eukaryota</taxon>
        <taxon>Viridiplantae</taxon>
        <taxon>Chlorophyta</taxon>
        <taxon>core chlorophytes</taxon>
        <taxon>Trebouxiophyceae</taxon>
        <taxon>Trebouxiophyceae incertae sedis</taxon>
        <taxon>Coccomyxaceae</taxon>
        <taxon>Coccomyxa</taxon>
    </lineage>
</organism>
<dbReference type="Gene3D" id="3.30.2320.30">
    <property type="entry name" value="ATP synthase, E subunit, C-terminal"/>
    <property type="match status" value="1"/>
</dbReference>
<keyword evidence="6" id="KW-1185">Reference proteome</keyword>
<evidence type="ECO:0000256" key="2">
    <source>
        <dbReference type="ARBA" id="ARBA00022448"/>
    </source>
</evidence>
<reference evidence="5 6" key="1">
    <citation type="submission" date="2024-06" db="EMBL/GenBank/DDBJ databases">
        <authorList>
            <person name="Kraege A."/>
            <person name="Thomma B."/>
        </authorList>
    </citation>
    <scope>NUCLEOTIDE SEQUENCE [LARGE SCALE GENOMIC DNA]</scope>
</reference>
<comment type="similarity">
    <text evidence="1">Belongs to the V-ATPase E subunit family.</text>
</comment>
<dbReference type="SUPFAM" id="SSF160527">
    <property type="entry name" value="V-type ATPase subunit E-like"/>
    <property type="match status" value="1"/>
</dbReference>
<protein>
    <submittedName>
        <fullName evidence="5">G11753 protein</fullName>
    </submittedName>
</protein>
<proteinExistence type="inferred from homology"/>
<gene>
    <name evidence="5" type="primary">g11753</name>
    <name evidence="5" type="ORF">VP750_LOCUS10499</name>
</gene>
<sequence>MNESEVERQIEQMCQFVKQEAEEKANEIKISAEEDFNIEKLQLLESEKAKIRKEYERREGQIEVKKKIEYSKQLNESRIKVLQARESSVHNIVKEAHGKLIEISKNKKQYATLLIDLTVQAMTKLKEPKVVLKVRKADMPLLKENLDSIKSKFKKETGTEAPELDVDEKNFLPTEPKNADEADETESCTGGVVASSANGSIVCSNTLDERLRIAYTQTLPDIRTALFGAVQRA</sequence>
<name>A0ABP1GEC0_9CHLO</name>
<dbReference type="Gene3D" id="6.10.250.1620">
    <property type="match status" value="1"/>
</dbReference>
<evidence type="ECO:0000313" key="5">
    <source>
        <dbReference type="EMBL" id="CAL5228593.1"/>
    </source>
</evidence>
<keyword evidence="2" id="KW-0813">Transport</keyword>
<dbReference type="HAMAP" id="MF_00311">
    <property type="entry name" value="ATP_synth_E_arch"/>
    <property type="match status" value="1"/>
</dbReference>
<evidence type="ECO:0000313" key="6">
    <source>
        <dbReference type="Proteomes" id="UP001497392"/>
    </source>
</evidence>
<dbReference type="Proteomes" id="UP001497392">
    <property type="component" value="Unassembled WGS sequence"/>
</dbReference>
<evidence type="ECO:0000256" key="4">
    <source>
        <dbReference type="SAM" id="MobiDB-lite"/>
    </source>
</evidence>
<dbReference type="PANTHER" id="PTHR45715">
    <property type="entry name" value="ATPASE H+-TRANSPORTING V1 SUBUNIT E1A-RELATED"/>
    <property type="match status" value="1"/>
</dbReference>